<feature type="transmembrane region" description="Helical" evidence="9">
    <location>
        <begin position="31"/>
        <end position="58"/>
    </location>
</feature>
<keyword evidence="2 9" id="KW-0813">Transport</keyword>
<evidence type="ECO:0000256" key="8">
    <source>
        <dbReference type="ARBA" id="ARBA00023136"/>
    </source>
</evidence>
<keyword evidence="5 9" id="KW-0653">Protein transport</keyword>
<dbReference type="NCBIfam" id="NF006906">
    <property type="entry name" value="PRK09400.1-1"/>
    <property type="match status" value="1"/>
</dbReference>
<dbReference type="Gene3D" id="1.20.5.820">
    <property type="entry name" value="Preprotein translocase SecE subunit"/>
    <property type="match status" value="1"/>
</dbReference>
<evidence type="ECO:0000313" key="11">
    <source>
        <dbReference type="EMBL" id="AKV74626.1"/>
    </source>
</evidence>
<dbReference type="GO" id="GO:0006605">
    <property type="term" value="P:protein targeting"/>
    <property type="evidence" value="ECO:0007669"/>
    <property type="project" value="UniProtKB-UniRule"/>
</dbReference>
<comment type="function">
    <text evidence="9">Essential subunit of the Sec protein translocation channel SecYEG. Clamps together the 2 halves of SecY. May contact the channel plug during translocation.</text>
</comment>
<reference evidence="10 16" key="1">
    <citation type="journal article" date="2014" name="J. Bacteriol.">
        <title>Role of an Archaeal PitA Transporter in the Copper and Arsenic Resistance of Metallosphaera sedula, an Extreme Thermoacidophile.</title>
        <authorList>
            <person name="McCarthy S."/>
            <person name="Ai C."/>
            <person name="Wheaton G."/>
            <person name="Tevatia R."/>
            <person name="Eckrich V."/>
            <person name="Kelly R."/>
            <person name="Blum P."/>
        </authorList>
    </citation>
    <scope>NUCLEOTIDE SEQUENCE [LARGE SCALE GENOMIC DNA]</scope>
    <source>
        <strain evidence="10 16">CuR1</strain>
    </source>
</reference>
<evidence type="ECO:0000313" key="12">
    <source>
        <dbReference type="EMBL" id="AKV76864.1"/>
    </source>
</evidence>
<reference evidence="18 19" key="2">
    <citation type="journal article" date="2015" name="Genome Announc.">
        <title>Complete Genome Sequences of Evolved Arsenate-Resistant Metallosphaera sedula Strains.</title>
        <authorList>
            <person name="Ai C."/>
            <person name="McCarthy S."/>
            <person name="Schackwitz W."/>
            <person name="Martin J."/>
            <person name="Lipzen A."/>
            <person name="Blum P."/>
        </authorList>
    </citation>
    <scope>NUCLEOTIDE SEQUENCE [LARGE SCALE GENOMIC DNA]</scope>
    <source>
        <strain evidence="13 19">ARS120-1</strain>
        <strain evidence="14 18">ARS120-2</strain>
        <strain evidence="11 21">ARS50-1</strain>
        <strain evidence="12 20">ARS50-2</strain>
    </source>
</reference>
<organism evidence="10 16">
    <name type="scientific">Metallosphaera sedula</name>
    <dbReference type="NCBI Taxonomy" id="43687"/>
    <lineage>
        <taxon>Archaea</taxon>
        <taxon>Thermoproteota</taxon>
        <taxon>Thermoprotei</taxon>
        <taxon>Sulfolobales</taxon>
        <taxon>Sulfolobaceae</taxon>
        <taxon>Metallosphaera</taxon>
    </lineage>
</organism>
<dbReference type="GO" id="GO:0009306">
    <property type="term" value="P:protein secretion"/>
    <property type="evidence" value="ECO:0007669"/>
    <property type="project" value="UniProtKB-UniRule"/>
</dbReference>
<evidence type="ECO:0000256" key="6">
    <source>
        <dbReference type="ARBA" id="ARBA00022989"/>
    </source>
</evidence>
<dbReference type="Proteomes" id="UP000029084">
    <property type="component" value="Chromosome"/>
</dbReference>
<proteinExistence type="inferred from homology"/>
<comment type="similarity">
    <text evidence="9">Belongs to the SecE/SEC61-gamma family.</text>
</comment>
<dbReference type="HAMAP" id="MF_00422">
    <property type="entry name" value="SecE"/>
    <property type="match status" value="1"/>
</dbReference>
<evidence type="ECO:0000313" key="21">
    <source>
        <dbReference type="Proteomes" id="UP000068832"/>
    </source>
</evidence>
<dbReference type="Proteomes" id="UP000061362">
    <property type="component" value="Chromosome"/>
</dbReference>
<dbReference type="GO" id="GO:0008320">
    <property type="term" value="F:protein transmembrane transporter activity"/>
    <property type="evidence" value="ECO:0007669"/>
    <property type="project" value="UniProtKB-UniRule"/>
</dbReference>
<dbReference type="EMBL" id="CP012175">
    <property type="protein sequence ID" value="AKV81360.1"/>
    <property type="molecule type" value="Genomic_DNA"/>
</dbReference>
<evidence type="ECO:0000313" key="13">
    <source>
        <dbReference type="EMBL" id="AKV79115.1"/>
    </source>
</evidence>
<evidence type="ECO:0000256" key="9">
    <source>
        <dbReference type="HAMAP-Rule" id="MF_00422"/>
    </source>
</evidence>
<evidence type="ECO:0000313" key="19">
    <source>
        <dbReference type="Proteomes" id="UP000062398"/>
    </source>
</evidence>
<dbReference type="SMR" id="A0A088E617"/>
<keyword evidence="8 9" id="KW-0472">Membrane</keyword>
<sequence length="59" mass="6776">MGLADRIKKLREDWKRIISVAKKPDKSMFYLNLRVTLIVLLFVGLLAFLVQLAFSILLG</sequence>
<keyword evidence="4 9" id="KW-0812">Transmembrane</keyword>
<evidence type="ECO:0000256" key="7">
    <source>
        <dbReference type="ARBA" id="ARBA00023010"/>
    </source>
</evidence>
<evidence type="ECO:0000313" key="15">
    <source>
        <dbReference type="EMBL" id="AKV83593.1"/>
    </source>
</evidence>
<dbReference type="Proteomes" id="UP000062398">
    <property type="component" value="Chromosome"/>
</dbReference>
<dbReference type="GO" id="GO:0065002">
    <property type="term" value="P:intracellular protein transmembrane transport"/>
    <property type="evidence" value="ECO:0007669"/>
    <property type="project" value="UniProtKB-UniRule"/>
</dbReference>
<evidence type="ECO:0000256" key="1">
    <source>
        <dbReference type="ARBA" id="ARBA00004370"/>
    </source>
</evidence>
<dbReference type="InterPro" id="IPR001901">
    <property type="entry name" value="Translocase_SecE/Sec61-g"/>
</dbReference>
<dbReference type="OrthoDB" id="37044at2157"/>
<dbReference type="EMBL" id="CP008822">
    <property type="protein sequence ID" value="AIM27771.1"/>
    <property type="molecule type" value="Genomic_DNA"/>
</dbReference>
<dbReference type="PATRIC" id="fig|43687.5.peg.1765"/>
<evidence type="ECO:0000313" key="18">
    <source>
        <dbReference type="Proteomes" id="UP000061362"/>
    </source>
</evidence>
<dbReference type="RefSeq" id="WP_012021574.1">
    <property type="nucleotide sequence ID" value="NZ_AP019770.1"/>
</dbReference>
<dbReference type="OMA" id="DWKRIIT"/>
<keyword evidence="3 9" id="KW-1003">Cell membrane</keyword>
<dbReference type="Proteomes" id="UP000056255">
    <property type="component" value="Chromosome"/>
</dbReference>
<dbReference type="AlphaFoldDB" id="A0A088E617"/>
<comment type="subcellular location">
    <subcellularLocation>
        <location evidence="9">Cell membrane</location>
        <topology evidence="9">Single-pass membrane protein</topology>
    </subcellularLocation>
    <subcellularLocation>
        <location evidence="1">Membrane</location>
    </subcellularLocation>
</comment>
<evidence type="ECO:0000313" key="16">
    <source>
        <dbReference type="Proteomes" id="UP000029084"/>
    </source>
</evidence>
<keyword evidence="7 9" id="KW-0811">Translocation</keyword>
<dbReference type="EMBL" id="CP012172">
    <property type="protein sequence ID" value="AKV74626.1"/>
    <property type="molecule type" value="Genomic_DNA"/>
</dbReference>
<dbReference type="GO" id="GO:0005886">
    <property type="term" value="C:plasma membrane"/>
    <property type="evidence" value="ECO:0007669"/>
    <property type="project" value="UniProtKB-SubCell"/>
</dbReference>
<evidence type="ECO:0000256" key="3">
    <source>
        <dbReference type="ARBA" id="ARBA00022475"/>
    </source>
</evidence>
<reference evidence="15 17" key="3">
    <citation type="submission" date="2015-07" db="EMBL/GenBank/DDBJ databases">
        <title>Physiological, transcriptional responses and genome re-sequencing of acid resistant extremely thermoacidophilic Metallosphaera sedula SARC-M1.</title>
        <authorList>
            <person name="Ai C."/>
            <person name="McCarthy S."/>
            <person name="Eckrich V."/>
            <person name="Rudrappa D."/>
            <person name="Qiu G."/>
            <person name="Blum P."/>
        </authorList>
    </citation>
    <scope>NUCLEOTIDE SEQUENCE [LARGE SCALE GENOMIC DNA]</scope>
    <source>
        <strain evidence="15 17">SARC-M1</strain>
    </source>
</reference>
<evidence type="ECO:0000313" key="17">
    <source>
        <dbReference type="Proteomes" id="UP000056255"/>
    </source>
</evidence>
<dbReference type="Proteomes" id="UP000068832">
    <property type="component" value="Chromosome"/>
</dbReference>
<dbReference type="EMBL" id="CP012176">
    <property type="protein sequence ID" value="AKV83593.1"/>
    <property type="molecule type" value="Genomic_DNA"/>
</dbReference>
<evidence type="ECO:0000256" key="4">
    <source>
        <dbReference type="ARBA" id="ARBA00022692"/>
    </source>
</evidence>
<dbReference type="EMBL" id="CP012173">
    <property type="protein sequence ID" value="AKV76864.1"/>
    <property type="molecule type" value="Genomic_DNA"/>
</dbReference>
<dbReference type="GeneID" id="97613264"/>
<dbReference type="Proteomes" id="UP000062475">
    <property type="component" value="Chromosome"/>
</dbReference>
<keyword evidence="6 9" id="KW-1133">Transmembrane helix</keyword>
<evidence type="ECO:0000256" key="2">
    <source>
        <dbReference type="ARBA" id="ARBA00022448"/>
    </source>
</evidence>
<gene>
    <name evidence="9" type="primary">secE</name>
    <name evidence="10" type="ORF">HA72_1632</name>
    <name evidence="11" type="ORF">MsedA_1660</name>
    <name evidence="12" type="ORF">MsedB_1662</name>
    <name evidence="13" type="ORF">MsedC_1660</name>
    <name evidence="14" type="ORF">MsedD_1661</name>
    <name evidence="15" type="ORF">MsedE_1663</name>
</gene>
<evidence type="ECO:0000313" key="10">
    <source>
        <dbReference type="EMBL" id="AIM27771.1"/>
    </source>
</evidence>
<name>A0A088E617_9CREN</name>
<comment type="subunit">
    <text evidence="9">Component of the Sec protein translocase complex. Heterotrimer consisting of SecY (alpha), SecG (beta) and SecE (gamma) subunits. The heterotrimers can form oligomers, although 1 heterotrimer is thought to be able to translocate proteins. Interacts with the ribosome. May interact with SecDF, and other proteins may be involved.</text>
</comment>
<evidence type="ECO:0000313" key="20">
    <source>
        <dbReference type="Proteomes" id="UP000062475"/>
    </source>
</evidence>
<dbReference type="InterPro" id="IPR023391">
    <property type="entry name" value="Prot_translocase_SecE_dom_sf"/>
</dbReference>
<protein>
    <recommendedName>
        <fullName evidence="9">Protein translocase subunit SecE</fullName>
    </recommendedName>
    <alternativeName>
        <fullName evidence="9">Protein transport protein Sec61 gamma subunit homolog</fullName>
    </alternativeName>
</protein>
<dbReference type="SUPFAM" id="SSF103456">
    <property type="entry name" value="Preprotein translocase SecE subunit"/>
    <property type="match status" value="1"/>
</dbReference>
<evidence type="ECO:0000256" key="5">
    <source>
        <dbReference type="ARBA" id="ARBA00022927"/>
    </source>
</evidence>
<evidence type="ECO:0000313" key="14">
    <source>
        <dbReference type="EMBL" id="AKV81360.1"/>
    </source>
</evidence>
<dbReference type="EMBL" id="CP012174">
    <property type="protein sequence ID" value="AKV79115.1"/>
    <property type="molecule type" value="Genomic_DNA"/>
</dbReference>
<accession>A0A088E617</accession>